<protein>
    <submittedName>
        <fullName evidence="1">Heme-binding protein</fullName>
    </submittedName>
</protein>
<proteinExistence type="predicted"/>
<dbReference type="PANTHER" id="PTHR34309:SF10">
    <property type="entry name" value="SLR1406 PROTEIN"/>
    <property type="match status" value="1"/>
</dbReference>
<dbReference type="InterPro" id="IPR005624">
    <property type="entry name" value="PduO/GlcC-like"/>
</dbReference>
<reference evidence="1 2" key="1">
    <citation type="submission" date="2020-07" db="EMBL/GenBank/DDBJ databases">
        <title>Taxonomic revisions and descriptions of new bacterial species based on genomic comparisons in the high-G+C-content subgroup of the family Alcaligenaceae.</title>
        <authorList>
            <person name="Szabo A."/>
            <person name="Felfoldi T."/>
        </authorList>
    </citation>
    <scope>NUCLEOTIDE SEQUENCE [LARGE SCALE GENOMIC DNA]</scope>
    <source>
        <strain evidence="1 2">DSM 25264</strain>
    </source>
</reference>
<accession>A0A853F9I3</accession>
<evidence type="ECO:0000313" key="1">
    <source>
        <dbReference type="EMBL" id="NYT36262.1"/>
    </source>
</evidence>
<organism evidence="1 2">
    <name type="scientific">Allopusillimonas soli</name>
    <dbReference type="NCBI Taxonomy" id="659016"/>
    <lineage>
        <taxon>Bacteria</taxon>
        <taxon>Pseudomonadati</taxon>
        <taxon>Pseudomonadota</taxon>
        <taxon>Betaproteobacteria</taxon>
        <taxon>Burkholderiales</taxon>
        <taxon>Alcaligenaceae</taxon>
        <taxon>Allopusillimonas</taxon>
    </lineage>
</organism>
<dbReference type="SUPFAM" id="SSF143744">
    <property type="entry name" value="GlcG-like"/>
    <property type="match status" value="1"/>
</dbReference>
<dbReference type="EMBL" id="JACCEW010000001">
    <property type="protein sequence ID" value="NYT36262.1"/>
    <property type="molecule type" value="Genomic_DNA"/>
</dbReference>
<name>A0A853F9I3_9BURK</name>
<dbReference type="AlphaFoldDB" id="A0A853F9I3"/>
<dbReference type="InterPro" id="IPR038084">
    <property type="entry name" value="PduO/GlcC-like_sf"/>
</dbReference>
<dbReference type="PANTHER" id="PTHR34309">
    <property type="entry name" value="SLR1406 PROTEIN"/>
    <property type="match status" value="1"/>
</dbReference>
<dbReference type="Pfam" id="PF03928">
    <property type="entry name" value="HbpS-like"/>
    <property type="match status" value="1"/>
</dbReference>
<dbReference type="Proteomes" id="UP000580517">
    <property type="component" value="Unassembled WGS sequence"/>
</dbReference>
<dbReference type="RefSeq" id="WP_129968160.1">
    <property type="nucleotide sequence ID" value="NZ_JACCEW010000001.1"/>
</dbReference>
<keyword evidence="2" id="KW-1185">Reference proteome</keyword>
<dbReference type="InterPro" id="IPR052517">
    <property type="entry name" value="GlcG_carb_metab_protein"/>
</dbReference>
<sequence>MITITLEQAHKLADVAMKHGQTLQLAPLTIAVLDAGGCIVLIHRADGSSLLRPQIAIAKAWGVLGMGFGGRELARRARANPPFFNAVSDMANGNIVPTPGGVLIRAMTGAVMGSIGISGDTSENDEVCAVRGIESLSLIADTGE</sequence>
<evidence type="ECO:0000313" key="2">
    <source>
        <dbReference type="Proteomes" id="UP000580517"/>
    </source>
</evidence>
<gene>
    <name evidence="1" type="ORF">H0A68_05200</name>
</gene>
<dbReference type="OrthoDB" id="9815788at2"/>
<comment type="caution">
    <text evidence="1">The sequence shown here is derived from an EMBL/GenBank/DDBJ whole genome shotgun (WGS) entry which is preliminary data.</text>
</comment>
<dbReference type="Gene3D" id="3.30.450.150">
    <property type="entry name" value="Haem-degrading domain"/>
    <property type="match status" value="1"/>
</dbReference>